<name>A0A8H8R881_9HELO</name>
<dbReference type="PROSITE" id="PS50010">
    <property type="entry name" value="DH_2"/>
    <property type="match status" value="1"/>
</dbReference>
<feature type="domain" description="DH" evidence="2">
    <location>
        <begin position="249"/>
        <end position="494"/>
    </location>
</feature>
<reference evidence="3 4" key="1">
    <citation type="submission" date="2018-05" db="EMBL/GenBank/DDBJ databases">
        <title>Genome sequencing and assembly of the regulated plant pathogen Lachnellula willkommii and related sister species for the development of diagnostic species identification markers.</title>
        <authorList>
            <person name="Giroux E."/>
            <person name="Bilodeau G."/>
        </authorList>
    </citation>
    <scope>NUCLEOTIDE SEQUENCE [LARGE SCALE GENOMIC DNA]</scope>
    <source>
        <strain evidence="3 4">CBS 185.66</strain>
    </source>
</reference>
<dbReference type="PANTHER" id="PTHR45818:SF3">
    <property type="entry name" value="PROTEIN VAV"/>
    <property type="match status" value="1"/>
</dbReference>
<evidence type="ECO:0000256" key="1">
    <source>
        <dbReference type="SAM" id="MobiDB-lite"/>
    </source>
</evidence>
<dbReference type="SMART" id="SM00325">
    <property type="entry name" value="RhoGEF"/>
    <property type="match status" value="1"/>
</dbReference>
<keyword evidence="4" id="KW-1185">Reference proteome</keyword>
<feature type="compositionally biased region" description="Basic and acidic residues" evidence="1">
    <location>
        <begin position="155"/>
        <end position="167"/>
    </location>
</feature>
<feature type="region of interest" description="Disordered" evidence="1">
    <location>
        <begin position="19"/>
        <end position="51"/>
    </location>
</feature>
<feature type="region of interest" description="Disordered" evidence="1">
    <location>
        <begin position="923"/>
        <end position="999"/>
    </location>
</feature>
<evidence type="ECO:0000259" key="2">
    <source>
        <dbReference type="PROSITE" id="PS50010"/>
    </source>
</evidence>
<evidence type="ECO:0000313" key="4">
    <source>
        <dbReference type="Proteomes" id="UP000431533"/>
    </source>
</evidence>
<dbReference type="InterPro" id="IPR035899">
    <property type="entry name" value="DBL_dom_sf"/>
</dbReference>
<proteinExistence type="predicted"/>
<organism evidence="3 4">
    <name type="scientific">Lachnellula hyalina</name>
    <dbReference type="NCBI Taxonomy" id="1316788"/>
    <lineage>
        <taxon>Eukaryota</taxon>
        <taxon>Fungi</taxon>
        <taxon>Dikarya</taxon>
        <taxon>Ascomycota</taxon>
        <taxon>Pezizomycotina</taxon>
        <taxon>Leotiomycetes</taxon>
        <taxon>Helotiales</taxon>
        <taxon>Lachnaceae</taxon>
        <taxon>Lachnellula</taxon>
    </lineage>
</organism>
<dbReference type="Pfam" id="PF00621">
    <property type="entry name" value="RhoGEF"/>
    <property type="match status" value="1"/>
</dbReference>
<feature type="compositionally biased region" description="Polar residues" evidence="1">
    <location>
        <begin position="933"/>
        <end position="945"/>
    </location>
</feature>
<dbReference type="InterPro" id="IPR000219">
    <property type="entry name" value="DH_dom"/>
</dbReference>
<dbReference type="PANTHER" id="PTHR45818">
    <property type="entry name" value="PROTEIN VAV"/>
    <property type="match status" value="1"/>
</dbReference>
<protein>
    <submittedName>
        <fullName evidence="3">Phosphatidylinositol 3,4,5-trisphosphate-dependent Rac exchanger protein</fullName>
    </submittedName>
</protein>
<comment type="caution">
    <text evidence="3">The sequence shown here is derived from an EMBL/GenBank/DDBJ whole genome shotgun (WGS) entry which is preliminary data.</text>
</comment>
<evidence type="ECO:0000313" key="3">
    <source>
        <dbReference type="EMBL" id="TVY30394.1"/>
    </source>
</evidence>
<sequence>MDLSEASFQSTNLLLSTPTCSRRSSTHISRKTSWGTPIPPPSQRGSMEQHKDDAFDEVDLDADDGSSSGRDSLERNILDNVTALGLSFNADDTQTENVATGNRFSLDDAKDVEDFVNRSLPLNSEFPFNRWVKKLERRAAGRRQTVSCDANGSALEKERPNSPSSREKLIHKKSSYGSSFGFVTAVKSASISLASLSIAPHSRRTGISSHHQRTDRSSKASQGGRHSEDSSSFARGVVVDQGVTTRLLQRRRVLEELISTEESYVADVKFLAHVYVTLLASIPNLSLALRASINRNLNEIIELHEELLGDLHRVVPHSEYTQPGYHQSSLSLLPKGHHRWRSLDAVPENGHGSSWLQKIPGLTAEPRVAAEVARIFGSKLSRFFIYEEYGAKYELMIRDAATMYRTIPQWEVYQKGFEALASSLSSMNSQHGNSKKALAIGDLLVKPIQRVCKYPLLFAELLKQTPVCDCPNSHLAIDNVLLRIREATTEINRATDDPRMKATMEKSWVLQDRLIFPDRPDTRSKIAIRGLGHIHLCGVLHVSWQTKSGADGQYLIILLYRDFLLLASAPRLDQVYIVQACIGLSDLRIEEIDNGRGVSNSFLEKVDGFPMDENNDRQRFESQVLNKMLMTSIGLQCHTVPFSWKLVFEYDHQLFEVTMSACSQKEELEWRSRLVDHSGKDPLDSGEQAALASLSLSIKSMGTVFGKPGTIARRMSIHRAMTVGSISGMCQVIIKNTNAFKESASSTNINRSQSLLATNRTPVLAPSRADRMRLEALLADVWTREVLPYPGMSSRARSEHLARTSASSMMRKLSVASIASNFTKRSSSVASLHKTAEDDSISENDALRSYSPTRLDHISINVPMDIDDPARSRLSVIPDERENVLKDSFETLPGLQVVANGSPASSLNRLAVLKIKTSWGNDGHRIITPPPRTSSANSVNQTRTPAPSLIADSSIEDKENTPRAKSVSIAAESRKPERKGKGLGRSSRIVPGSIRSFFR</sequence>
<dbReference type="GeneID" id="41980642"/>
<dbReference type="OrthoDB" id="8059989at2759"/>
<dbReference type="AlphaFoldDB" id="A0A8H8R881"/>
<dbReference type="GO" id="GO:0005085">
    <property type="term" value="F:guanyl-nucleotide exchange factor activity"/>
    <property type="evidence" value="ECO:0007669"/>
    <property type="project" value="InterPro"/>
</dbReference>
<dbReference type="Proteomes" id="UP000431533">
    <property type="component" value="Unassembled WGS sequence"/>
</dbReference>
<gene>
    <name evidence="3" type="primary">Prex1</name>
    <name evidence="3" type="ORF">LHYA1_G000444</name>
</gene>
<dbReference type="Gene3D" id="1.20.900.10">
    <property type="entry name" value="Dbl homology (DH) domain"/>
    <property type="match status" value="1"/>
</dbReference>
<dbReference type="EMBL" id="QGMH01000007">
    <property type="protein sequence ID" value="TVY30394.1"/>
    <property type="molecule type" value="Genomic_DNA"/>
</dbReference>
<feature type="region of interest" description="Disordered" evidence="1">
    <location>
        <begin position="202"/>
        <end position="232"/>
    </location>
</feature>
<dbReference type="RefSeq" id="XP_031009180.1">
    <property type="nucleotide sequence ID" value="XM_031145436.1"/>
</dbReference>
<accession>A0A8H8R881</accession>
<dbReference type="GO" id="GO:0005737">
    <property type="term" value="C:cytoplasm"/>
    <property type="evidence" value="ECO:0007669"/>
    <property type="project" value="TreeGrafter"/>
</dbReference>
<feature type="region of interest" description="Disordered" evidence="1">
    <location>
        <begin position="142"/>
        <end position="167"/>
    </location>
</feature>
<dbReference type="SUPFAM" id="SSF48065">
    <property type="entry name" value="DBL homology domain (DH-domain)"/>
    <property type="match status" value="1"/>
</dbReference>